<evidence type="ECO:0000256" key="3">
    <source>
        <dbReference type="ARBA" id="ARBA00022452"/>
    </source>
</evidence>
<protein>
    <submittedName>
        <fullName evidence="10">TonB-dependent receptor</fullName>
    </submittedName>
</protein>
<keyword evidence="2 7" id="KW-0813">Transport</keyword>
<name>U7D7A3_9BACT</name>
<dbReference type="GO" id="GO:0015344">
    <property type="term" value="F:siderophore uptake transmembrane transporter activity"/>
    <property type="evidence" value="ECO:0007669"/>
    <property type="project" value="TreeGrafter"/>
</dbReference>
<evidence type="ECO:0000256" key="5">
    <source>
        <dbReference type="ARBA" id="ARBA00023136"/>
    </source>
</evidence>
<keyword evidence="4 7" id="KW-0812">Transmembrane</keyword>
<dbReference type="Gene3D" id="2.40.170.20">
    <property type="entry name" value="TonB-dependent receptor, beta-barrel domain"/>
    <property type="match status" value="1"/>
</dbReference>
<dbReference type="GO" id="GO:0044718">
    <property type="term" value="P:siderophore transmembrane transport"/>
    <property type="evidence" value="ECO:0007669"/>
    <property type="project" value="TreeGrafter"/>
</dbReference>
<evidence type="ECO:0000259" key="9">
    <source>
        <dbReference type="Pfam" id="PF07715"/>
    </source>
</evidence>
<keyword evidence="6 7" id="KW-0998">Cell outer membrane</keyword>
<feature type="domain" description="TonB-dependent receptor plug" evidence="9">
    <location>
        <begin position="58"/>
        <end position="168"/>
    </location>
</feature>
<dbReference type="PANTHER" id="PTHR30069:SF37">
    <property type="entry name" value="FERRIC VIBRIOBACTIN RECEPTOR VIUA"/>
    <property type="match status" value="1"/>
</dbReference>
<dbReference type="OrthoDB" id="9764669at2"/>
<keyword evidence="11" id="KW-1185">Reference proteome</keyword>
<keyword evidence="8" id="KW-0732">Signal</keyword>
<evidence type="ECO:0000256" key="4">
    <source>
        <dbReference type="ARBA" id="ARBA00022692"/>
    </source>
</evidence>
<dbReference type="PROSITE" id="PS52016">
    <property type="entry name" value="TONB_DEPENDENT_REC_3"/>
    <property type="match status" value="1"/>
</dbReference>
<evidence type="ECO:0000313" key="11">
    <source>
        <dbReference type="Proteomes" id="UP000017148"/>
    </source>
</evidence>
<sequence length="796" mass="88945">MRLCKKLKPRMKHTVLVLASIFMLSIGSIGAQPGGGDLDLSALLSIVVETGTFLELDLDQSPVTMTLIDSDRIRYSGARNLSELLEVYVPGFQYMINKWNGVVWGMRGVTSDRNDKIIVLINGRKQNLQHFHGFATEYTLGLLGDIDRVEVLRGPAGLVYGSGAIAGVVNIVTKTPEDYETFASGRVEMNEKNGFYGTTVEGAVFNRFEDGSDLSVYVGAHVSDGHGQNSSRIFGYHEDYFGSGEDGVPAAGSPWATDGNYLASAEYSYQRFNFYTRLSRQITPVGEYFPKGYPEEGYHWATLRSHLRDNMMVGADYSWDIGEDEFSLDGSIIGATNTLYIREGANADGLLQAASEPFSVGERRYEITAKYLMRRVEDLQVAYGIQYGHYDIGENLAGRYEDGWGLAEVSYDNWAFFTEAYYDINEVLSAGAGARYDKHTRTDGVWSPKAALVVTPNERDVFKFIVQSSSNNADALTYEPSPTAEPGTWTYEEGMFSEWNPDRGAQDIYQRDEDDNIMINSETGEKMTNLGNIQAPVSYVDPESSVSFEIATNHSLTDRLSVASSASYNILSDLFMWNGARFQTENVGEYDAFVLEGELAYTSDRLNAGINGALMMPLNVDTASVEFERPFFEPVWNENLNAWVPTPVEGEDNIVSESSMMADQVSDDGRYFNSLHTGTVKTYIDWSPMDFLTLHTDARLFFGLWGREGIQESFEESDDAEFLGVADPFRQPIAKWNTSAHFDIGDDMELGLFVYDILGQDDNIHSVRWQQMAAPRQAGLFTTDQRTFAIQLKKFF</sequence>
<feature type="chain" id="PRO_5004678999" evidence="8">
    <location>
        <begin position="32"/>
        <end position="796"/>
    </location>
</feature>
<comment type="subcellular location">
    <subcellularLocation>
        <location evidence="1 7">Cell outer membrane</location>
        <topology evidence="1 7">Multi-pass membrane protein</topology>
    </subcellularLocation>
</comment>
<dbReference type="PANTHER" id="PTHR30069">
    <property type="entry name" value="TONB-DEPENDENT OUTER MEMBRANE RECEPTOR"/>
    <property type="match status" value="1"/>
</dbReference>
<dbReference type="STRING" id="1313304.CALK_2167"/>
<reference evidence="10 11" key="1">
    <citation type="journal article" date="2013" name="Environ. Microbiol.">
        <title>Genome analysis of Chitinivibrio alkaliphilus gen. nov., sp. nov., a novel extremely haloalkaliphilic anaerobic chitinolytic bacterium from the candidate phylum Termite Group 3.</title>
        <authorList>
            <person name="Sorokin D.Y."/>
            <person name="Gumerov V.M."/>
            <person name="Rakitin A.L."/>
            <person name="Beletsky A.V."/>
            <person name="Damste J.S."/>
            <person name="Muyzer G."/>
            <person name="Mardanov A.V."/>
            <person name="Ravin N.V."/>
        </authorList>
    </citation>
    <scope>NUCLEOTIDE SEQUENCE [LARGE SCALE GENOMIC DNA]</scope>
    <source>
        <strain evidence="10 11">ACht1</strain>
    </source>
</reference>
<evidence type="ECO:0000256" key="8">
    <source>
        <dbReference type="SAM" id="SignalP"/>
    </source>
</evidence>
<proteinExistence type="inferred from homology"/>
<dbReference type="SUPFAM" id="SSF56935">
    <property type="entry name" value="Porins"/>
    <property type="match status" value="1"/>
</dbReference>
<feature type="signal peptide" evidence="8">
    <location>
        <begin position="1"/>
        <end position="31"/>
    </location>
</feature>
<evidence type="ECO:0000256" key="6">
    <source>
        <dbReference type="ARBA" id="ARBA00023237"/>
    </source>
</evidence>
<dbReference type="InterPro" id="IPR012910">
    <property type="entry name" value="Plug_dom"/>
</dbReference>
<dbReference type="Pfam" id="PF07715">
    <property type="entry name" value="Plug"/>
    <property type="match status" value="1"/>
</dbReference>
<evidence type="ECO:0000256" key="7">
    <source>
        <dbReference type="PROSITE-ProRule" id="PRU01360"/>
    </source>
</evidence>
<evidence type="ECO:0000313" key="10">
    <source>
        <dbReference type="EMBL" id="ERP30972.1"/>
    </source>
</evidence>
<dbReference type="Gene3D" id="2.170.130.10">
    <property type="entry name" value="TonB-dependent receptor, plug domain"/>
    <property type="match status" value="1"/>
</dbReference>
<evidence type="ECO:0000256" key="2">
    <source>
        <dbReference type="ARBA" id="ARBA00022448"/>
    </source>
</evidence>
<dbReference type="GO" id="GO:0009279">
    <property type="term" value="C:cell outer membrane"/>
    <property type="evidence" value="ECO:0007669"/>
    <property type="project" value="UniProtKB-SubCell"/>
</dbReference>
<dbReference type="InterPro" id="IPR036942">
    <property type="entry name" value="Beta-barrel_TonB_sf"/>
</dbReference>
<dbReference type="InterPro" id="IPR039426">
    <property type="entry name" value="TonB-dep_rcpt-like"/>
</dbReference>
<accession>U7D7A3</accession>
<dbReference type="eggNOG" id="COG1629">
    <property type="taxonomic scope" value="Bacteria"/>
</dbReference>
<dbReference type="AlphaFoldDB" id="U7D7A3"/>
<comment type="caution">
    <text evidence="10">The sequence shown here is derived from an EMBL/GenBank/DDBJ whole genome shotgun (WGS) entry which is preliminary data.</text>
</comment>
<evidence type="ECO:0000256" key="1">
    <source>
        <dbReference type="ARBA" id="ARBA00004571"/>
    </source>
</evidence>
<dbReference type="Proteomes" id="UP000017148">
    <property type="component" value="Unassembled WGS sequence"/>
</dbReference>
<keyword evidence="3 7" id="KW-1134">Transmembrane beta strand</keyword>
<keyword evidence="5 7" id="KW-0472">Membrane</keyword>
<dbReference type="EMBL" id="ASJR01000024">
    <property type="protein sequence ID" value="ERP30972.1"/>
    <property type="molecule type" value="Genomic_DNA"/>
</dbReference>
<keyword evidence="10" id="KW-0675">Receptor</keyword>
<gene>
    <name evidence="10" type="ORF">CALK_2167</name>
</gene>
<comment type="similarity">
    <text evidence="7">Belongs to the TonB-dependent receptor family.</text>
</comment>
<dbReference type="RefSeq" id="WP_022637545.1">
    <property type="nucleotide sequence ID" value="NZ_ASJR01000024.1"/>
</dbReference>
<dbReference type="InterPro" id="IPR037066">
    <property type="entry name" value="Plug_dom_sf"/>
</dbReference>
<organism evidence="10 11">
    <name type="scientific">Chitinivibrio alkaliphilus ACht1</name>
    <dbReference type="NCBI Taxonomy" id="1313304"/>
    <lineage>
        <taxon>Bacteria</taxon>
        <taxon>Pseudomonadati</taxon>
        <taxon>Fibrobacterota</taxon>
        <taxon>Chitinivibrionia</taxon>
        <taxon>Chitinivibrionales</taxon>
        <taxon>Chitinivibrionaceae</taxon>
        <taxon>Chitinivibrio</taxon>
    </lineage>
</organism>